<proteinExistence type="predicted"/>
<dbReference type="EMBL" id="JBEPLN010000011">
    <property type="protein sequence ID" value="MET3634240.1"/>
    <property type="molecule type" value="Genomic_DNA"/>
</dbReference>
<dbReference type="InterPro" id="IPR050679">
    <property type="entry name" value="Bact_HTH_transcr_reg"/>
</dbReference>
<dbReference type="Proteomes" id="UP001549037">
    <property type="component" value="Unassembled WGS sequence"/>
</dbReference>
<evidence type="ECO:0000256" key="2">
    <source>
        <dbReference type="ARBA" id="ARBA00023125"/>
    </source>
</evidence>
<name>A0ABV2JFB4_9STRE</name>
<dbReference type="InterPro" id="IPR036388">
    <property type="entry name" value="WH-like_DNA-bd_sf"/>
</dbReference>
<dbReference type="NCBIfam" id="TIGR02404">
    <property type="entry name" value="trehalos_R_Bsub"/>
    <property type="match status" value="1"/>
</dbReference>
<dbReference type="InterPro" id="IPR028978">
    <property type="entry name" value="Chorismate_lyase_/UTRA_dom_sf"/>
</dbReference>
<dbReference type="Gene3D" id="1.10.10.10">
    <property type="entry name" value="Winged helix-like DNA-binding domain superfamily/Winged helix DNA-binding domain"/>
    <property type="match status" value="1"/>
</dbReference>
<dbReference type="PANTHER" id="PTHR44846:SF12">
    <property type="entry name" value="HTH-TYPE TRANSCRIPTIONAL REGULATOR TRER"/>
    <property type="match status" value="1"/>
</dbReference>
<reference evidence="6 7" key="1">
    <citation type="submission" date="2024-06" db="EMBL/GenBank/DDBJ databases">
        <title>Genomic Encyclopedia of Type Strains, Phase IV (KMG-IV): sequencing the most valuable type-strain genomes for metagenomic binning, comparative biology and taxonomic classification.</title>
        <authorList>
            <person name="Goeker M."/>
        </authorList>
    </citation>
    <scope>NUCLEOTIDE SEQUENCE [LARGE SCALE GENOMIC DNA]</scope>
    <source>
        <strain evidence="6 7">DSM 28302</strain>
    </source>
</reference>
<dbReference type="PANTHER" id="PTHR44846">
    <property type="entry name" value="MANNOSYL-D-GLYCERATE TRANSPORT/METABOLISM SYSTEM REPRESSOR MNGR-RELATED"/>
    <property type="match status" value="1"/>
</dbReference>
<evidence type="ECO:0000313" key="7">
    <source>
        <dbReference type="Proteomes" id="UP001549037"/>
    </source>
</evidence>
<organism evidence="6 7">
    <name type="scientific">Streptococcus porcorum</name>
    <dbReference type="NCBI Taxonomy" id="701526"/>
    <lineage>
        <taxon>Bacteria</taxon>
        <taxon>Bacillati</taxon>
        <taxon>Bacillota</taxon>
        <taxon>Bacilli</taxon>
        <taxon>Lactobacillales</taxon>
        <taxon>Streptococcaceae</taxon>
        <taxon>Streptococcus</taxon>
    </lineage>
</organism>
<comment type="caution">
    <text evidence="6">The sequence shown here is derived from an EMBL/GenBank/DDBJ whole genome shotgun (WGS) entry which is preliminary data.</text>
</comment>
<protein>
    <recommendedName>
        <fullName evidence="4">Trehalose operon repressor</fullName>
    </recommendedName>
</protein>
<keyword evidence="1" id="KW-0805">Transcription regulation</keyword>
<evidence type="ECO:0000256" key="4">
    <source>
        <dbReference type="NCBIfam" id="TIGR02404"/>
    </source>
</evidence>
<dbReference type="InterPro" id="IPR036390">
    <property type="entry name" value="WH_DNA-bd_sf"/>
</dbReference>
<evidence type="ECO:0000256" key="1">
    <source>
        <dbReference type="ARBA" id="ARBA00023015"/>
    </source>
</evidence>
<dbReference type="InterPro" id="IPR012770">
    <property type="entry name" value="TreR"/>
</dbReference>
<keyword evidence="3" id="KW-0804">Transcription</keyword>
<dbReference type="SUPFAM" id="SSF46785">
    <property type="entry name" value="Winged helix' DNA-binding domain"/>
    <property type="match status" value="1"/>
</dbReference>
<dbReference type="Gene3D" id="3.40.1410.10">
    <property type="entry name" value="Chorismate lyase-like"/>
    <property type="match status" value="1"/>
</dbReference>
<dbReference type="Pfam" id="PF00392">
    <property type="entry name" value="GntR"/>
    <property type="match status" value="1"/>
</dbReference>
<sequence length="237" mass="27622">MKKYIQIFHDLEHKIHTQFYQAGDYLPTELALTKEYHASRDTIRKALRLLNDAGLIQKMQGRGSQIIKREQINFPVSELTSYQELVESIGLKSQTKVISIDKIITDEHLAKKTGFKINDLLWRVVRLRIVDGVASVLDTDYLLKQIVPQMTVETAQSSIYHYLETDLKLDIAYAEKEIIIDHVTDKDRRYLDLGSDIHVVSVNSKVYLSDTTQFQYTDSRHKLEKFKFVDFARRKSK</sequence>
<accession>A0ABV2JFB4</accession>
<dbReference type="PROSITE" id="PS50949">
    <property type="entry name" value="HTH_GNTR"/>
    <property type="match status" value="1"/>
</dbReference>
<evidence type="ECO:0000259" key="5">
    <source>
        <dbReference type="PROSITE" id="PS50949"/>
    </source>
</evidence>
<evidence type="ECO:0000256" key="3">
    <source>
        <dbReference type="ARBA" id="ARBA00023163"/>
    </source>
</evidence>
<dbReference type="RefSeq" id="WP_354368429.1">
    <property type="nucleotide sequence ID" value="NZ_JBEPLN010000011.1"/>
</dbReference>
<dbReference type="SUPFAM" id="SSF64288">
    <property type="entry name" value="Chorismate lyase-like"/>
    <property type="match status" value="1"/>
</dbReference>
<dbReference type="PRINTS" id="PR00035">
    <property type="entry name" value="HTHGNTR"/>
</dbReference>
<feature type="domain" description="HTH gntR-type" evidence="5">
    <location>
        <begin position="1"/>
        <end position="69"/>
    </location>
</feature>
<dbReference type="SMART" id="SM00345">
    <property type="entry name" value="HTH_GNTR"/>
    <property type="match status" value="1"/>
</dbReference>
<dbReference type="InterPro" id="IPR011663">
    <property type="entry name" value="UTRA"/>
</dbReference>
<evidence type="ECO:0000313" key="6">
    <source>
        <dbReference type="EMBL" id="MET3634240.1"/>
    </source>
</evidence>
<gene>
    <name evidence="6" type="ORF">ABID28_000877</name>
</gene>
<keyword evidence="2" id="KW-0238">DNA-binding</keyword>
<keyword evidence="7" id="KW-1185">Reference proteome</keyword>
<dbReference type="InterPro" id="IPR000524">
    <property type="entry name" value="Tscrpt_reg_HTH_GntR"/>
</dbReference>
<dbReference type="Pfam" id="PF07702">
    <property type="entry name" value="UTRA"/>
    <property type="match status" value="1"/>
</dbReference>
<dbReference type="CDD" id="cd07377">
    <property type="entry name" value="WHTH_GntR"/>
    <property type="match status" value="1"/>
</dbReference>
<dbReference type="SMART" id="SM00866">
    <property type="entry name" value="UTRA"/>
    <property type="match status" value="1"/>
</dbReference>